<dbReference type="EMBL" id="JAMZEK010000002">
    <property type="protein sequence ID" value="MCP1374330.1"/>
    <property type="molecule type" value="Genomic_DNA"/>
</dbReference>
<keyword evidence="3" id="KW-1185">Reference proteome</keyword>
<evidence type="ECO:0000256" key="1">
    <source>
        <dbReference type="SAM" id="SignalP"/>
    </source>
</evidence>
<comment type="caution">
    <text evidence="2">The sequence shown here is derived from an EMBL/GenBank/DDBJ whole genome shotgun (WGS) entry which is preliminary data.</text>
</comment>
<dbReference type="RefSeq" id="WP_253566112.1">
    <property type="nucleotide sequence ID" value="NZ_JAMZEK010000002.1"/>
</dbReference>
<keyword evidence="1" id="KW-0732">Signal</keyword>
<evidence type="ECO:0000313" key="2">
    <source>
        <dbReference type="EMBL" id="MCP1374330.1"/>
    </source>
</evidence>
<feature type="chain" id="PRO_5047371545" evidence="1">
    <location>
        <begin position="23"/>
        <end position="258"/>
    </location>
</feature>
<evidence type="ECO:0000313" key="3">
    <source>
        <dbReference type="Proteomes" id="UP001204615"/>
    </source>
</evidence>
<name>A0ABT1FB13_9GAMM</name>
<proteinExistence type="predicted"/>
<accession>A0ABT1FB13</accession>
<protein>
    <submittedName>
        <fullName evidence="2">Uncharacterized protein</fullName>
    </submittedName>
</protein>
<dbReference type="Proteomes" id="UP001204615">
    <property type="component" value="Unassembled WGS sequence"/>
</dbReference>
<feature type="signal peptide" evidence="1">
    <location>
        <begin position="1"/>
        <end position="22"/>
    </location>
</feature>
<reference evidence="2 3" key="1">
    <citation type="submission" date="2022-06" db="EMBL/GenBank/DDBJ databases">
        <title>Dyella sp. Sa strain:Sa Genome sequencing.</title>
        <authorList>
            <person name="Park S."/>
        </authorList>
    </citation>
    <scope>NUCLEOTIDE SEQUENCE [LARGE SCALE GENOMIC DNA]</scope>
    <source>
        <strain evidence="2 3">Sa</strain>
    </source>
</reference>
<gene>
    <name evidence="2" type="ORF">NC595_09680</name>
</gene>
<organism evidence="2 3">
    <name type="scientific">Dyella lutea</name>
    <dbReference type="NCBI Taxonomy" id="2950441"/>
    <lineage>
        <taxon>Bacteria</taxon>
        <taxon>Pseudomonadati</taxon>
        <taxon>Pseudomonadota</taxon>
        <taxon>Gammaproteobacteria</taxon>
        <taxon>Lysobacterales</taxon>
        <taxon>Rhodanobacteraceae</taxon>
        <taxon>Dyella</taxon>
    </lineage>
</organism>
<sequence length="258" mass="28707">MKRITAWLALVAGLFCVTGVQAADEGSPRVIRSYTDWVAPADQQAYEAGIKAYNQCLREHGFKYAWKALNHETGDVYTYSYVSDPLAWADYDAMRDSGKSCDASFRQNVNPHLKRETSGFMKPMPEMSHMPAGTDMGHAYVGVTLFKLKPGHDANESFMTTVKKITAAARKAKWPQPYQVMQVVDSGEDAPDYILAGPAKSWADYGTEPDPAFWKMVANVYGEAQAKSLRKTLGDAIDRASAHVDRYNEELTYRPSGK</sequence>